<dbReference type="AlphaFoldDB" id="A0A837CKB3"/>
<name>A0A837CKB3_9BRAD</name>
<evidence type="ECO:0000313" key="2">
    <source>
        <dbReference type="EMBL" id="KGJ69767.1"/>
    </source>
</evidence>
<organism evidence="2 3">
    <name type="scientific">Bradyrhizobium diazoefficiens SEMIA 5080</name>
    <dbReference type="NCBI Taxonomy" id="754504"/>
    <lineage>
        <taxon>Bacteria</taxon>
        <taxon>Pseudomonadati</taxon>
        <taxon>Pseudomonadota</taxon>
        <taxon>Alphaproteobacteria</taxon>
        <taxon>Hyphomicrobiales</taxon>
        <taxon>Nitrobacteraceae</taxon>
        <taxon>Bradyrhizobium</taxon>
    </lineage>
</organism>
<comment type="caution">
    <text evidence="2">The sequence shown here is derived from an EMBL/GenBank/DDBJ whole genome shotgun (WGS) entry which is preliminary data.</text>
</comment>
<evidence type="ECO:0000256" key="1">
    <source>
        <dbReference type="SAM" id="MobiDB-lite"/>
    </source>
</evidence>
<proteinExistence type="predicted"/>
<protein>
    <submittedName>
        <fullName evidence="2">Uncharacterized protein</fullName>
    </submittedName>
</protein>
<sequence>MANNRHNPRQHAGFFEQEIPMRMAHFVFAGALAISAVLTAPAFAKNTDAQKGEDKSTSSSSCSAYQQAPDGSWEQLSCKETNERGQPQTQHRAPAQGADHEER</sequence>
<dbReference type="Proteomes" id="UP000024900">
    <property type="component" value="Unassembled WGS sequence"/>
</dbReference>
<gene>
    <name evidence="2" type="ORF">BJA5080_04470</name>
</gene>
<reference evidence="2 3" key="1">
    <citation type="journal article" date="2014" name="BMC Genomics">
        <title>Comparative genomics of Bradyrhizobium japonicum CPAC 15 and Bradyrhizobium diazoefficiens CPAC 7: elite model strains for understanding symbiotic performance with soybean.</title>
        <authorList>
            <person name="Siqueira A.F."/>
            <person name="Ormeno-Orrillo E."/>
            <person name="Souza R.C."/>
            <person name="Rodrigues E.P."/>
            <person name="Almeida L.G."/>
            <person name="Barcellos F.G."/>
            <person name="Batista J.S."/>
            <person name="Nakatami A.S."/>
            <person name="Martinez-Romero E."/>
            <person name="Vasconcelos A.T."/>
            <person name="Hungria M."/>
        </authorList>
    </citation>
    <scope>NUCLEOTIDE SEQUENCE [LARGE SCALE GENOMIC DNA]</scope>
    <source>
        <strain evidence="2 3">SEMIA 5080</strain>
    </source>
</reference>
<feature type="compositionally biased region" description="Polar residues" evidence="1">
    <location>
        <begin position="74"/>
        <end position="91"/>
    </location>
</feature>
<feature type="region of interest" description="Disordered" evidence="1">
    <location>
        <begin position="46"/>
        <end position="103"/>
    </location>
</feature>
<evidence type="ECO:0000313" key="3">
    <source>
        <dbReference type="Proteomes" id="UP000024900"/>
    </source>
</evidence>
<dbReference type="EMBL" id="ADOU02000004">
    <property type="protein sequence ID" value="KGJ69767.1"/>
    <property type="molecule type" value="Genomic_DNA"/>
</dbReference>
<accession>A0A837CKB3</accession>